<dbReference type="RefSeq" id="WP_017025653.1">
    <property type="nucleotide sequence ID" value="NZ_AJYK02000048.1"/>
</dbReference>
<organism evidence="3 4">
    <name type="scientific">Vibrio rumoiensis 1S-45</name>
    <dbReference type="NCBI Taxonomy" id="1188252"/>
    <lineage>
        <taxon>Bacteria</taxon>
        <taxon>Pseudomonadati</taxon>
        <taxon>Pseudomonadota</taxon>
        <taxon>Gammaproteobacteria</taxon>
        <taxon>Vibrionales</taxon>
        <taxon>Vibrionaceae</taxon>
        <taxon>Vibrio</taxon>
    </lineage>
</organism>
<dbReference type="Proteomes" id="UP000094070">
    <property type="component" value="Unassembled WGS sequence"/>
</dbReference>
<dbReference type="InterPro" id="IPR036777">
    <property type="entry name" value="Channel_Tsx-like_sf"/>
</dbReference>
<evidence type="ECO:0000313" key="3">
    <source>
        <dbReference type="EMBL" id="OEF26304.1"/>
    </source>
</evidence>
<comment type="caution">
    <text evidence="3">The sequence shown here is derived from an EMBL/GenBank/DDBJ whole genome shotgun (WGS) entry which is preliminary data.</text>
</comment>
<feature type="chain" id="PRO_5009174677" description="Outer membrane protein OmpK" evidence="2">
    <location>
        <begin position="20"/>
        <end position="272"/>
    </location>
</feature>
<gene>
    <name evidence="3" type="ORF">A1QC_07045</name>
</gene>
<dbReference type="eggNOG" id="COG3248">
    <property type="taxonomic scope" value="Bacteria"/>
</dbReference>
<evidence type="ECO:0008006" key="5">
    <source>
        <dbReference type="Google" id="ProtNLM"/>
    </source>
</evidence>
<feature type="signal peptide" evidence="2">
    <location>
        <begin position="1"/>
        <end position="19"/>
    </location>
</feature>
<dbReference type="EMBL" id="AJYK02000048">
    <property type="protein sequence ID" value="OEF26304.1"/>
    <property type="molecule type" value="Genomic_DNA"/>
</dbReference>
<dbReference type="InterPro" id="IPR018013">
    <property type="entry name" value="Channel_Tsx-like"/>
</dbReference>
<evidence type="ECO:0000313" key="4">
    <source>
        <dbReference type="Proteomes" id="UP000094070"/>
    </source>
</evidence>
<evidence type="ECO:0000256" key="1">
    <source>
        <dbReference type="ARBA" id="ARBA00008728"/>
    </source>
</evidence>
<dbReference type="Gene3D" id="2.40.230.20">
    <property type="entry name" value="Nucleoside-specific channel-forming protein, Tsx-like"/>
    <property type="match status" value="1"/>
</dbReference>
<sequence length="272" mass="30528">MRKTLLALSLVAASAPVLAADYSDDIHKNDYKWLQFNLMYSLDEKPASSEATKDGHDYLEMEFGGRSGIFDLYGYVDVFNLTGSDNQDKSDSADKMFMKFAPRMSLDALTGKDLSFGPVQELYVATLFNWGGNNGGVNNSFYGLGSDINVPWLGKVGLNVYALYDINQKDWNGYQISTNWFKPFYTFSNGSFISYQGYIDYQFGMKEKYSSVSNGGAMFNGIYWHSERFAVGYGLKLYKDVYGLEDGSATGFDGGTWESSGISHYFDVTYKF</sequence>
<proteinExistence type="inferred from homology"/>
<dbReference type="GO" id="GO:0009279">
    <property type="term" value="C:cell outer membrane"/>
    <property type="evidence" value="ECO:0007669"/>
    <property type="project" value="InterPro"/>
</dbReference>
<keyword evidence="2" id="KW-0732">Signal</keyword>
<accession>A0A1E5E3D3</accession>
<dbReference type="AlphaFoldDB" id="A0A1E5E3D3"/>
<name>A0A1E5E3D3_9VIBR</name>
<dbReference type="Pfam" id="PF03502">
    <property type="entry name" value="Channel_Tsx"/>
    <property type="match status" value="1"/>
</dbReference>
<dbReference type="STRING" id="1188252.A1QC_07045"/>
<reference evidence="3 4" key="1">
    <citation type="journal article" date="2012" name="Science">
        <title>Ecological populations of bacteria act as socially cohesive units of antibiotic production and resistance.</title>
        <authorList>
            <person name="Cordero O.X."/>
            <person name="Wildschutte H."/>
            <person name="Kirkup B."/>
            <person name="Proehl S."/>
            <person name="Ngo L."/>
            <person name="Hussain F."/>
            <person name="Le Roux F."/>
            <person name="Mincer T."/>
            <person name="Polz M.F."/>
        </authorList>
    </citation>
    <scope>NUCLEOTIDE SEQUENCE [LARGE SCALE GENOMIC DNA]</scope>
    <source>
        <strain evidence="3 4">1S-45</strain>
    </source>
</reference>
<evidence type="ECO:0000256" key="2">
    <source>
        <dbReference type="SAM" id="SignalP"/>
    </source>
</evidence>
<protein>
    <recommendedName>
        <fullName evidence="5">Outer membrane protein OmpK</fullName>
    </recommendedName>
</protein>
<keyword evidence="4" id="KW-1185">Reference proteome</keyword>
<comment type="similarity">
    <text evidence="1">Belongs to the nucleoside-specific channel-forming outer membrane porin (Tsx) (TC 1.B.10) family.</text>
</comment>
<dbReference type="OrthoDB" id="104801at2"/>
<dbReference type="SUPFAM" id="SSF111364">
    <property type="entry name" value="Tsx-like channel"/>
    <property type="match status" value="1"/>
</dbReference>